<dbReference type="GeneID" id="58229453"/>
<gene>
    <name evidence="2" type="ORF">TW72_13205</name>
</gene>
<comment type="caution">
    <text evidence="2">The sequence shown here is derived from an EMBL/GenBank/DDBJ whole genome shotgun (WGS) entry which is preliminary data.</text>
</comment>
<dbReference type="RefSeq" id="WP_045980365.1">
    <property type="nucleotide sequence ID" value="NZ_CP023396.1"/>
</dbReference>
<dbReference type="OrthoDB" id="6279330at2"/>
<dbReference type="EMBL" id="JXXZ01000010">
    <property type="protein sequence ID" value="KJY98674.1"/>
    <property type="molecule type" value="Genomic_DNA"/>
</dbReference>
<evidence type="ECO:0000313" key="2">
    <source>
        <dbReference type="EMBL" id="KJY98674.1"/>
    </source>
</evidence>
<dbReference type="AlphaFoldDB" id="A0A0F4PU69"/>
<feature type="signal peptide" evidence="1">
    <location>
        <begin position="1"/>
        <end position="24"/>
    </location>
</feature>
<dbReference type="Proteomes" id="UP000033664">
    <property type="component" value="Unassembled WGS sequence"/>
</dbReference>
<protein>
    <submittedName>
        <fullName evidence="2">Uncharacterized protein</fullName>
    </submittedName>
</protein>
<proteinExistence type="predicted"/>
<name>A0A0F4PU69_9GAMM</name>
<keyword evidence="3" id="KW-1185">Reference proteome</keyword>
<accession>A0A0F4PU69</accession>
<evidence type="ECO:0000256" key="1">
    <source>
        <dbReference type="SAM" id="SignalP"/>
    </source>
</evidence>
<feature type="chain" id="PRO_5002474948" evidence="1">
    <location>
        <begin position="25"/>
        <end position="735"/>
    </location>
</feature>
<organism evidence="2 3">
    <name type="scientific">Pseudoalteromonas ruthenica</name>
    <dbReference type="NCBI Taxonomy" id="151081"/>
    <lineage>
        <taxon>Bacteria</taxon>
        <taxon>Pseudomonadati</taxon>
        <taxon>Pseudomonadota</taxon>
        <taxon>Gammaproteobacteria</taxon>
        <taxon>Alteromonadales</taxon>
        <taxon>Pseudoalteromonadaceae</taxon>
        <taxon>Pseudoalteromonas</taxon>
    </lineage>
</organism>
<evidence type="ECO:0000313" key="3">
    <source>
        <dbReference type="Proteomes" id="UP000033664"/>
    </source>
</evidence>
<sequence length="735" mass="76102">MKFNKALLSLAVAGALATPLAANAAAKIVVNDAKVGLPADTAAPASITYPVALNASNVSYGIKPNSYIASDDVSVDQVYVLDDGNSVVGQRAITFKGDMPASGRKSVSIAYSSDVQLPDEGTLRFQLSGPAGGFSPATANSLVVLAQVVDTAGFAPIAATATVGAATVGTIAYGTAVATLNTKADGSGLALPSNTDLAAAFTGASTGHFVEVGQSFDYADEDTDGDVDYVTIQLDTVSAPVAAGTNLNLALDGYEPVYAGATGVEWIQIDDGADNTAGTADDVWRASYVSAPATPIVDTNGAPVGAYSNDVGVLEEGEALPRRTQLYLAKPTTADYAPVDFVVTEGSKIGDKIDISIPEAKNTAGVDITAALADATTAVTITSGLMVDVDHATSQIDVEAEAGSRLQFVDEAVDTDLEASIAGFDLENGADYGITLNAGDSWNLTLKRKDGENSEAVESITFNGVALTDNGDGSWTTGDVEFLNAADPLLSGANLVINVDGETILYPNVEDAVDWMAELTVTDDGADGSEVTSGTYNVPVGDNADGKTHTWTINGLQAKIPYLYNINADDWSSVVKIVNESANEANVSAKVILGELGNKASAVLESGDYQTAVDAATGRLEGGYTFDIESLGHVPAEGHLTFDGKHIIESLGLDAATNYHIEIELLVEAAQNKVHVAAQNKNPNGRADSPVLYFINQTQETECRKFSTETDGGVANVNDVVTTCGTYTIDGRQWQ</sequence>
<reference evidence="2 3" key="1">
    <citation type="journal article" date="2015" name="BMC Genomics">
        <title>Genome mining reveals unlocked bioactive potential of marine Gram-negative bacteria.</title>
        <authorList>
            <person name="Machado H."/>
            <person name="Sonnenschein E.C."/>
            <person name="Melchiorsen J."/>
            <person name="Gram L."/>
        </authorList>
    </citation>
    <scope>NUCLEOTIDE SEQUENCE [LARGE SCALE GENOMIC DNA]</scope>
    <source>
        <strain evidence="2 3">S3137</strain>
    </source>
</reference>
<dbReference type="PATRIC" id="fig|151081.8.peg.3309"/>
<keyword evidence="1" id="KW-0732">Signal</keyword>